<evidence type="ECO:0000313" key="2">
    <source>
        <dbReference type="Proteomes" id="UP001165079"/>
    </source>
</evidence>
<name>A0A9W6ST87_9ACTN</name>
<proteinExistence type="predicted"/>
<sequence length="132" mass="14840">MPSVFRSINGVQTEKYIAKMRGVQADLRGRAFEIKARAEAILAEHRHDGDAKIEIDKGWVDHYVILNDKRGQYAAKSIEWGRAAGSYIKVVNGEEIEVTYGAMEGLYVLTRASNLPKKKRPKVEVDPRGRPS</sequence>
<gene>
    <name evidence="1" type="ORF">Afil01_62140</name>
</gene>
<dbReference type="AlphaFoldDB" id="A0A9W6ST87"/>
<organism evidence="1 2">
    <name type="scientific">Actinorhabdospora filicis</name>
    <dbReference type="NCBI Taxonomy" id="1785913"/>
    <lineage>
        <taxon>Bacteria</taxon>
        <taxon>Bacillati</taxon>
        <taxon>Actinomycetota</taxon>
        <taxon>Actinomycetes</taxon>
        <taxon>Micromonosporales</taxon>
        <taxon>Micromonosporaceae</taxon>
        <taxon>Actinorhabdospora</taxon>
    </lineage>
</organism>
<dbReference type="Pfam" id="PF17395">
    <property type="entry name" value="DUF5403"/>
    <property type="match status" value="1"/>
</dbReference>
<reference evidence="1" key="1">
    <citation type="submission" date="2023-03" db="EMBL/GenBank/DDBJ databases">
        <title>Actinorhabdospora filicis NBRC 111898.</title>
        <authorList>
            <person name="Ichikawa N."/>
            <person name="Sato H."/>
            <person name="Tonouchi N."/>
        </authorList>
    </citation>
    <scope>NUCLEOTIDE SEQUENCE</scope>
    <source>
        <strain evidence="1">NBRC 111898</strain>
    </source>
</reference>
<accession>A0A9W6ST87</accession>
<dbReference type="RefSeq" id="WP_285666858.1">
    <property type="nucleotide sequence ID" value="NZ_BSTX01000005.1"/>
</dbReference>
<protein>
    <submittedName>
        <fullName evidence="1">Uncharacterized protein</fullName>
    </submittedName>
</protein>
<dbReference type="EMBL" id="BSTX01000005">
    <property type="protein sequence ID" value="GLZ81407.1"/>
    <property type="molecule type" value="Genomic_DNA"/>
</dbReference>
<keyword evidence="2" id="KW-1185">Reference proteome</keyword>
<evidence type="ECO:0000313" key="1">
    <source>
        <dbReference type="EMBL" id="GLZ81407.1"/>
    </source>
</evidence>
<comment type="caution">
    <text evidence="1">The sequence shown here is derived from an EMBL/GenBank/DDBJ whole genome shotgun (WGS) entry which is preliminary data.</text>
</comment>
<dbReference type="Proteomes" id="UP001165079">
    <property type="component" value="Unassembled WGS sequence"/>
</dbReference>
<dbReference type="InterPro" id="IPR039452">
    <property type="entry name" value="DUF5403"/>
</dbReference>